<dbReference type="Proteomes" id="UP000438429">
    <property type="component" value="Unassembled WGS sequence"/>
</dbReference>
<sequence length="106" mass="11962">MRSCENYFKSQINIYMEDKKMGLKKCTKWDRKENLTCKSEENQQACGQSSQKNCEVMTSHLSAVLTLSRHQGTVCGYATVVSVSVFDYCDCAQSGDCNSHWTPFGP</sequence>
<comment type="caution">
    <text evidence="1">The sequence shown here is derived from an EMBL/GenBank/DDBJ whole genome shotgun (WGS) entry which is preliminary data.</text>
</comment>
<evidence type="ECO:0000313" key="2">
    <source>
        <dbReference type="Proteomes" id="UP000438429"/>
    </source>
</evidence>
<accession>A0A6A4TMP2</accession>
<dbReference type="EMBL" id="VEVO01000004">
    <property type="protein sequence ID" value="KAF0043262.1"/>
    <property type="molecule type" value="Genomic_DNA"/>
</dbReference>
<gene>
    <name evidence="1" type="ORF">F2P81_004599</name>
</gene>
<organism evidence="1 2">
    <name type="scientific">Scophthalmus maximus</name>
    <name type="common">Turbot</name>
    <name type="synonym">Psetta maxima</name>
    <dbReference type="NCBI Taxonomy" id="52904"/>
    <lineage>
        <taxon>Eukaryota</taxon>
        <taxon>Metazoa</taxon>
        <taxon>Chordata</taxon>
        <taxon>Craniata</taxon>
        <taxon>Vertebrata</taxon>
        <taxon>Euteleostomi</taxon>
        <taxon>Actinopterygii</taxon>
        <taxon>Neopterygii</taxon>
        <taxon>Teleostei</taxon>
        <taxon>Neoteleostei</taxon>
        <taxon>Acanthomorphata</taxon>
        <taxon>Carangaria</taxon>
        <taxon>Pleuronectiformes</taxon>
        <taxon>Pleuronectoidei</taxon>
        <taxon>Scophthalmidae</taxon>
        <taxon>Scophthalmus</taxon>
    </lineage>
</organism>
<reference evidence="1 2" key="1">
    <citation type="submission" date="2019-06" db="EMBL/GenBank/DDBJ databases">
        <title>Draft genomes of female and male turbot (Scophthalmus maximus).</title>
        <authorList>
            <person name="Xu H."/>
            <person name="Xu X.-W."/>
            <person name="Shao C."/>
            <person name="Chen S."/>
        </authorList>
    </citation>
    <scope>NUCLEOTIDE SEQUENCE [LARGE SCALE GENOMIC DNA]</scope>
    <source>
        <strain evidence="1">Ysfricsl-2016a</strain>
        <tissue evidence="1">Blood</tissue>
    </source>
</reference>
<dbReference type="AlphaFoldDB" id="A0A6A4TMP2"/>
<name>A0A6A4TMP2_SCOMX</name>
<evidence type="ECO:0000313" key="1">
    <source>
        <dbReference type="EMBL" id="KAF0043262.1"/>
    </source>
</evidence>
<protein>
    <submittedName>
        <fullName evidence="1">Uncharacterized protein</fullName>
    </submittedName>
</protein>
<proteinExistence type="predicted"/>